<sequence length="197" mass="21653">MTKQEYLSAIRGKIRKMPADDINKFMDYYSEMIDDRMEDGLSEEEAVADMDAPDDVVDQILADMPLTKLVKEKIKPSHRLKAWEIILLILGSPIWAPLLLTAIVLVIAMAVVILALLLSFYVIVLSMAVAGIAGLLGVIPFFVTQNVPAALFMLGAAFAGIGLAILFIVAVKPVTIGIFKLYKASVNGIKRMFVKER</sequence>
<keyword evidence="1" id="KW-0812">Transmembrane</keyword>
<organism evidence="2 3">
    <name type="scientific">Coprococcus hominis</name>
    <name type="common">ex Liu et al. 2022</name>
    <dbReference type="NCBI Taxonomy" id="2763039"/>
    <lineage>
        <taxon>Bacteria</taxon>
        <taxon>Bacillati</taxon>
        <taxon>Bacillota</taxon>
        <taxon>Clostridia</taxon>
        <taxon>Lachnospirales</taxon>
        <taxon>Lachnospiraceae</taxon>
        <taxon>Coprococcus</taxon>
    </lineage>
</organism>
<dbReference type="RefSeq" id="WP_118483008.1">
    <property type="nucleotide sequence ID" value="NZ_JACOOX010000001.1"/>
</dbReference>
<protein>
    <submittedName>
        <fullName evidence="2">DUF1700 domain-containing protein</fullName>
    </submittedName>
</protein>
<dbReference type="AlphaFoldDB" id="A0A8I0DTM5"/>
<dbReference type="EMBL" id="JACOOX010000001">
    <property type="protein sequence ID" value="MBC5661407.1"/>
    <property type="molecule type" value="Genomic_DNA"/>
</dbReference>
<evidence type="ECO:0000313" key="2">
    <source>
        <dbReference type="EMBL" id="MBC5661407.1"/>
    </source>
</evidence>
<keyword evidence="1" id="KW-1133">Transmembrane helix</keyword>
<accession>A0A8I0DTM5</accession>
<evidence type="ECO:0000313" key="3">
    <source>
        <dbReference type="Proteomes" id="UP000615234"/>
    </source>
</evidence>
<feature type="transmembrane region" description="Helical" evidence="1">
    <location>
        <begin position="85"/>
        <end position="114"/>
    </location>
</feature>
<keyword evidence="1" id="KW-0472">Membrane</keyword>
<gene>
    <name evidence="2" type="ORF">H8S09_00615</name>
</gene>
<feature type="transmembrane region" description="Helical" evidence="1">
    <location>
        <begin position="120"/>
        <end position="143"/>
    </location>
</feature>
<proteinExistence type="predicted"/>
<reference evidence="2 3" key="1">
    <citation type="submission" date="2020-08" db="EMBL/GenBank/DDBJ databases">
        <title>Genome public.</title>
        <authorList>
            <person name="Liu C."/>
            <person name="Sun Q."/>
        </authorList>
    </citation>
    <scope>NUCLEOTIDE SEQUENCE [LARGE SCALE GENOMIC DNA]</scope>
    <source>
        <strain evidence="2 3">NSJ-10</strain>
    </source>
</reference>
<comment type="caution">
    <text evidence="2">The sequence shown here is derived from an EMBL/GenBank/DDBJ whole genome shotgun (WGS) entry which is preliminary data.</text>
</comment>
<keyword evidence="3" id="KW-1185">Reference proteome</keyword>
<name>A0A8I0DTM5_9FIRM</name>
<feature type="transmembrane region" description="Helical" evidence="1">
    <location>
        <begin position="150"/>
        <end position="171"/>
    </location>
</feature>
<evidence type="ECO:0000256" key="1">
    <source>
        <dbReference type="SAM" id="Phobius"/>
    </source>
</evidence>
<dbReference type="Proteomes" id="UP000615234">
    <property type="component" value="Unassembled WGS sequence"/>
</dbReference>
<dbReference type="Pfam" id="PF22564">
    <property type="entry name" value="HAAS"/>
    <property type="match status" value="1"/>
</dbReference>